<evidence type="ECO:0000313" key="2">
    <source>
        <dbReference type="Proteomes" id="UP000219439"/>
    </source>
</evidence>
<accession>A0A285PB40</accession>
<dbReference type="InterPro" id="IPR007553">
    <property type="entry name" value="2-thiour_desulf"/>
</dbReference>
<dbReference type="RefSeq" id="WP_097153333.1">
    <property type="nucleotide sequence ID" value="NZ_OBEL01000002.1"/>
</dbReference>
<organism evidence="1 2">
    <name type="scientific">Cohaesibacter gelatinilyticus</name>
    <dbReference type="NCBI Taxonomy" id="372072"/>
    <lineage>
        <taxon>Bacteria</taxon>
        <taxon>Pseudomonadati</taxon>
        <taxon>Pseudomonadota</taxon>
        <taxon>Alphaproteobacteria</taxon>
        <taxon>Hyphomicrobiales</taxon>
        <taxon>Cohaesibacteraceae</taxon>
    </lineage>
</organism>
<protein>
    <submittedName>
        <fullName evidence="1">Uncharacterized conserved protein YbbK, DUF523 family</fullName>
    </submittedName>
</protein>
<keyword evidence="2" id="KW-1185">Reference proteome</keyword>
<reference evidence="1 2" key="1">
    <citation type="submission" date="2017-09" db="EMBL/GenBank/DDBJ databases">
        <authorList>
            <person name="Ehlers B."/>
            <person name="Leendertz F.H."/>
        </authorList>
    </citation>
    <scope>NUCLEOTIDE SEQUENCE [LARGE SCALE GENOMIC DNA]</scope>
    <source>
        <strain evidence="1 2">DSM 18289</strain>
    </source>
</reference>
<name>A0A285PB40_9HYPH</name>
<dbReference type="PANTHER" id="PTHR30087">
    <property type="entry name" value="INNER MEMBRANE PROTEIN"/>
    <property type="match status" value="1"/>
</dbReference>
<dbReference type="AlphaFoldDB" id="A0A285PB40"/>
<gene>
    <name evidence="1" type="ORF">SAMN06265368_2016</name>
</gene>
<proteinExistence type="predicted"/>
<dbReference type="EMBL" id="OBEL01000002">
    <property type="protein sequence ID" value="SNZ18939.1"/>
    <property type="molecule type" value="Genomic_DNA"/>
</dbReference>
<dbReference type="Proteomes" id="UP000219439">
    <property type="component" value="Unassembled WGS sequence"/>
</dbReference>
<dbReference type="Pfam" id="PF04463">
    <property type="entry name" value="2-thiour_desulf"/>
    <property type="match status" value="1"/>
</dbReference>
<sequence>MSQKILISACLLGQPVRYNGRGLSLESQLLDLWKEKGLLVPICPEVEGGFPTPRPPAEIEPNMAGTDVLDHGARVKDVTGADVTDGFVAGARIAVRAALDAGCRFAILTDGSPSCGSVRIYSGRHDGEKREGIGVVTAALRQAGIEVFAQHQLKELALRLEH</sequence>
<evidence type="ECO:0000313" key="1">
    <source>
        <dbReference type="EMBL" id="SNZ18939.1"/>
    </source>
</evidence>
<dbReference type="OrthoDB" id="495783at2"/>
<dbReference type="PANTHER" id="PTHR30087:SF1">
    <property type="entry name" value="HYPOTHETICAL CYTOSOLIC PROTEIN"/>
    <property type="match status" value="1"/>
</dbReference>